<dbReference type="Proteomes" id="UP001153365">
    <property type="component" value="Unassembled WGS sequence"/>
</dbReference>
<organism evidence="1 2">
    <name type="scientific">Phakopsora pachyrhizi</name>
    <name type="common">Asian soybean rust disease fungus</name>
    <dbReference type="NCBI Taxonomy" id="170000"/>
    <lineage>
        <taxon>Eukaryota</taxon>
        <taxon>Fungi</taxon>
        <taxon>Dikarya</taxon>
        <taxon>Basidiomycota</taxon>
        <taxon>Pucciniomycotina</taxon>
        <taxon>Pucciniomycetes</taxon>
        <taxon>Pucciniales</taxon>
        <taxon>Phakopsoraceae</taxon>
        <taxon>Phakopsora</taxon>
    </lineage>
</organism>
<name>A0AAV0AU98_PHAPC</name>
<dbReference type="EMBL" id="CALTRL010001281">
    <property type="protein sequence ID" value="CAH7671894.1"/>
    <property type="molecule type" value="Genomic_DNA"/>
</dbReference>
<reference evidence="1" key="1">
    <citation type="submission" date="2022-06" db="EMBL/GenBank/DDBJ databases">
        <authorList>
            <consortium name="SYNGENTA / RWTH Aachen University"/>
        </authorList>
    </citation>
    <scope>NUCLEOTIDE SEQUENCE</scope>
</reference>
<keyword evidence="2" id="KW-1185">Reference proteome</keyword>
<evidence type="ECO:0000313" key="1">
    <source>
        <dbReference type="EMBL" id="CAH7671894.1"/>
    </source>
</evidence>
<protein>
    <submittedName>
        <fullName evidence="1">Uncharacterized protein</fullName>
    </submittedName>
</protein>
<gene>
    <name evidence="1" type="ORF">PPACK8108_LOCUS6733</name>
</gene>
<evidence type="ECO:0000313" key="2">
    <source>
        <dbReference type="Proteomes" id="UP001153365"/>
    </source>
</evidence>
<dbReference type="AlphaFoldDB" id="A0AAV0AU98"/>
<sequence>MDQRFEADRSNVIQLLNWGDQLTQQFQSQYNHSVNQVESLQSIHQQYVNLSNRLKGSDGSVTGNPSISEQDQIQALNQSNENLLESIRQSLGSLESTVDQISELLLKVDIFLSEPTQGASIGFDPLNAFRHLSEMFSAYQAELLSKRELFSSFSCEEIDVKTFVEGWKTCDEIKALTRETMEDLADVMTAAWST</sequence>
<comment type="caution">
    <text evidence="1">The sequence shown here is derived from an EMBL/GenBank/DDBJ whole genome shotgun (WGS) entry which is preliminary data.</text>
</comment>
<accession>A0AAV0AU98</accession>
<proteinExistence type="predicted"/>